<dbReference type="PANTHER" id="PTHR46797:SF2">
    <property type="entry name" value="TRANSCRIPTIONAL REGULATOR"/>
    <property type="match status" value="1"/>
</dbReference>
<dbReference type="Pfam" id="PF07883">
    <property type="entry name" value="Cupin_2"/>
    <property type="match status" value="1"/>
</dbReference>
<dbReference type="Proteomes" id="UP000184245">
    <property type="component" value="Unassembled WGS sequence"/>
</dbReference>
<dbReference type="InterPro" id="IPR010982">
    <property type="entry name" value="Lambda_DNA-bd_dom_sf"/>
</dbReference>
<dbReference type="RefSeq" id="WP_072848303.1">
    <property type="nucleotide sequence ID" value="NZ_FQVI01000001.1"/>
</dbReference>
<dbReference type="GO" id="GO:0005829">
    <property type="term" value="C:cytosol"/>
    <property type="evidence" value="ECO:0007669"/>
    <property type="project" value="TreeGrafter"/>
</dbReference>
<dbReference type="Pfam" id="PF01381">
    <property type="entry name" value="HTH_3"/>
    <property type="match status" value="1"/>
</dbReference>
<dbReference type="InterPro" id="IPR014710">
    <property type="entry name" value="RmlC-like_jellyroll"/>
</dbReference>
<proteinExistence type="predicted"/>
<dbReference type="SMART" id="SM00530">
    <property type="entry name" value="HTH_XRE"/>
    <property type="match status" value="1"/>
</dbReference>
<dbReference type="InterPro" id="IPR001387">
    <property type="entry name" value="Cro/C1-type_HTH"/>
</dbReference>
<dbReference type="InterPro" id="IPR013096">
    <property type="entry name" value="Cupin_2"/>
</dbReference>
<dbReference type="PANTHER" id="PTHR46797">
    <property type="entry name" value="HTH-TYPE TRANSCRIPTIONAL REGULATOR"/>
    <property type="match status" value="1"/>
</dbReference>
<feature type="domain" description="HTH cro/C1-type" evidence="2">
    <location>
        <begin position="11"/>
        <end position="65"/>
    </location>
</feature>
<dbReference type="SUPFAM" id="SSF47413">
    <property type="entry name" value="lambda repressor-like DNA-binding domains"/>
    <property type="match status" value="1"/>
</dbReference>
<dbReference type="AlphaFoldDB" id="A0A1M4SNC6"/>
<dbReference type="PROSITE" id="PS50943">
    <property type="entry name" value="HTH_CROC1"/>
    <property type="match status" value="1"/>
</dbReference>
<evidence type="ECO:0000313" key="4">
    <source>
        <dbReference type="Proteomes" id="UP000184245"/>
    </source>
</evidence>
<gene>
    <name evidence="3" type="ORF">SAMN02745158_00181</name>
</gene>
<dbReference type="CDD" id="cd02209">
    <property type="entry name" value="cupin_XRE_C"/>
    <property type="match status" value="1"/>
</dbReference>
<evidence type="ECO:0000256" key="1">
    <source>
        <dbReference type="ARBA" id="ARBA00023125"/>
    </source>
</evidence>
<dbReference type="Gene3D" id="1.10.260.40">
    <property type="entry name" value="lambda repressor-like DNA-binding domains"/>
    <property type="match status" value="1"/>
</dbReference>
<evidence type="ECO:0000313" key="3">
    <source>
        <dbReference type="EMBL" id="SHE33701.1"/>
    </source>
</evidence>
<dbReference type="SUPFAM" id="SSF51182">
    <property type="entry name" value="RmlC-like cupins"/>
    <property type="match status" value="1"/>
</dbReference>
<sequence length="186" mass="21239">MSDISKIGYSIRSLRKSKGMTLQQLSEATGLSTGYLSNLERNISSPTLMNIQKICEVFGNSLGDLLERNAESRIVVRKEDREVTIDEENNMRLETIDFGTGNTSYLYMTIEPNSSSDGLWWVHECDEVGTVLSGHLTIMLDEQTFELNVGDTILIKAHTRHCYFNKHEKTPCVSFWARYWDDSEEV</sequence>
<keyword evidence="4" id="KW-1185">Reference proteome</keyword>
<organism evidence="3 4">
    <name type="scientific">Lactonifactor longoviformis DSM 17459</name>
    <dbReference type="NCBI Taxonomy" id="1122155"/>
    <lineage>
        <taxon>Bacteria</taxon>
        <taxon>Bacillati</taxon>
        <taxon>Bacillota</taxon>
        <taxon>Clostridia</taxon>
        <taxon>Eubacteriales</taxon>
        <taxon>Clostridiaceae</taxon>
        <taxon>Lactonifactor</taxon>
    </lineage>
</organism>
<reference evidence="3 4" key="1">
    <citation type="submission" date="2016-11" db="EMBL/GenBank/DDBJ databases">
        <authorList>
            <person name="Jaros S."/>
            <person name="Januszkiewicz K."/>
            <person name="Wedrychowicz H."/>
        </authorList>
    </citation>
    <scope>NUCLEOTIDE SEQUENCE [LARGE SCALE GENOMIC DNA]</scope>
    <source>
        <strain evidence="3 4">DSM 17459</strain>
    </source>
</reference>
<dbReference type="CDD" id="cd00093">
    <property type="entry name" value="HTH_XRE"/>
    <property type="match status" value="1"/>
</dbReference>
<dbReference type="GO" id="GO:0003677">
    <property type="term" value="F:DNA binding"/>
    <property type="evidence" value="ECO:0007669"/>
    <property type="project" value="UniProtKB-KW"/>
</dbReference>
<evidence type="ECO:0000259" key="2">
    <source>
        <dbReference type="PROSITE" id="PS50943"/>
    </source>
</evidence>
<dbReference type="EMBL" id="FQVI01000001">
    <property type="protein sequence ID" value="SHE33701.1"/>
    <property type="molecule type" value="Genomic_DNA"/>
</dbReference>
<keyword evidence="1" id="KW-0238">DNA-binding</keyword>
<dbReference type="STRING" id="1122155.SAMN02745158_00181"/>
<dbReference type="InterPro" id="IPR011051">
    <property type="entry name" value="RmlC_Cupin_sf"/>
</dbReference>
<accession>A0A1M4SNC6</accession>
<protein>
    <submittedName>
        <fullName evidence="3">Transcriptional regulator, XRE family with cupin sensor</fullName>
    </submittedName>
</protein>
<dbReference type="InterPro" id="IPR050807">
    <property type="entry name" value="TransReg_Diox_bact_type"/>
</dbReference>
<name>A0A1M4SNC6_9CLOT</name>
<dbReference type="GO" id="GO:0003700">
    <property type="term" value="F:DNA-binding transcription factor activity"/>
    <property type="evidence" value="ECO:0007669"/>
    <property type="project" value="TreeGrafter"/>
</dbReference>
<dbReference type="Gene3D" id="2.60.120.10">
    <property type="entry name" value="Jelly Rolls"/>
    <property type="match status" value="1"/>
</dbReference>